<dbReference type="KEGG" id="slim:SCL_1571"/>
<dbReference type="RefSeq" id="WP_148665035.1">
    <property type="nucleotide sequence ID" value="NZ_AP014879.1"/>
</dbReference>
<dbReference type="EMBL" id="AP014879">
    <property type="protein sequence ID" value="BAV33876.1"/>
    <property type="molecule type" value="Genomic_DNA"/>
</dbReference>
<dbReference type="Proteomes" id="UP000243180">
    <property type="component" value="Chromosome"/>
</dbReference>
<dbReference type="OrthoDB" id="7063282at2"/>
<accession>A0A1B4XGD8</accession>
<sequence>MKKISFALVGAFFIAGLAILAPAMAETPDGTTPANEGVCDVLKTNATPGLYGLCVAYCEAQDLDTFEKEPVNSKILANYNKKKQASDPDMPCVKIPCPCWSDAELASITADNMAAACMRATNRIQIIDNAPRTHFAESDTTVSRERCRYIDLNVAPTVIRSFNITAPEAAACYAAVSSACSAVGL</sequence>
<feature type="chain" id="PRO_5008572387" evidence="1">
    <location>
        <begin position="26"/>
        <end position="185"/>
    </location>
</feature>
<dbReference type="AlphaFoldDB" id="A0A1B4XGD8"/>
<keyword evidence="1" id="KW-0732">Signal</keyword>
<dbReference type="InParanoid" id="A0A1B4XGD8"/>
<reference evidence="2 3" key="1">
    <citation type="submission" date="2015-05" db="EMBL/GenBank/DDBJ databases">
        <title>Complete genome sequence of a sulfur-oxidizing gammaproteobacterium strain HA5.</title>
        <authorList>
            <person name="Miura A."/>
            <person name="Kojima H."/>
            <person name="Fukui M."/>
        </authorList>
    </citation>
    <scope>NUCLEOTIDE SEQUENCE [LARGE SCALE GENOMIC DNA]</scope>
    <source>
        <strain evidence="2 3">HA5</strain>
    </source>
</reference>
<feature type="signal peptide" evidence="1">
    <location>
        <begin position="1"/>
        <end position="25"/>
    </location>
</feature>
<protein>
    <submittedName>
        <fullName evidence="2">Uncharacterized protein</fullName>
    </submittedName>
</protein>
<name>A0A1B4XGD8_9GAMM</name>
<evidence type="ECO:0000313" key="3">
    <source>
        <dbReference type="Proteomes" id="UP000243180"/>
    </source>
</evidence>
<proteinExistence type="predicted"/>
<evidence type="ECO:0000313" key="2">
    <source>
        <dbReference type="EMBL" id="BAV33876.1"/>
    </source>
</evidence>
<evidence type="ECO:0000256" key="1">
    <source>
        <dbReference type="SAM" id="SignalP"/>
    </source>
</evidence>
<keyword evidence="3" id="KW-1185">Reference proteome</keyword>
<gene>
    <name evidence="2" type="ORF">SCL_1571</name>
</gene>
<organism evidence="2 3">
    <name type="scientific">Sulfuricaulis limicola</name>
    <dbReference type="NCBI Taxonomy" id="1620215"/>
    <lineage>
        <taxon>Bacteria</taxon>
        <taxon>Pseudomonadati</taxon>
        <taxon>Pseudomonadota</taxon>
        <taxon>Gammaproteobacteria</taxon>
        <taxon>Acidiferrobacterales</taxon>
        <taxon>Acidiferrobacteraceae</taxon>
        <taxon>Sulfuricaulis</taxon>
    </lineage>
</organism>